<protein>
    <submittedName>
        <fullName evidence="1">Uncharacterized protein</fullName>
    </submittedName>
</protein>
<gene>
    <name evidence="1" type="ORF">GHJ91_31190</name>
</gene>
<proteinExistence type="predicted"/>
<organism evidence="1">
    <name type="scientific">Sinorhizobium medicae</name>
    <dbReference type="NCBI Taxonomy" id="110321"/>
    <lineage>
        <taxon>Bacteria</taxon>
        <taxon>Pseudomonadati</taxon>
        <taxon>Pseudomonadota</taxon>
        <taxon>Alphaproteobacteria</taxon>
        <taxon>Hyphomicrobiales</taxon>
        <taxon>Rhizobiaceae</taxon>
        <taxon>Sinorhizobium/Ensifer group</taxon>
        <taxon>Sinorhizobium</taxon>
    </lineage>
</organism>
<comment type="caution">
    <text evidence="1">The sequence shown here is derived from an EMBL/GenBank/DDBJ whole genome shotgun (WGS) entry which is preliminary data.</text>
</comment>
<sequence length="103" mass="11297">MQLYFFDLHWDDECFADDEGILHFDEGSALYYGQHIADRIGRDVDYGSLKVRVRSEAGVMLAALTPSQGRGVEQDALLGRNRSLAATAYFGEPCPRIGPAAGS</sequence>
<accession>A0A6G1WUS5</accession>
<dbReference type="RefSeq" id="WP_153414185.1">
    <property type="nucleotide sequence ID" value="NZ_WISB01000205.1"/>
</dbReference>
<name>A0A6G1WUS5_9HYPH</name>
<reference evidence="1" key="1">
    <citation type="journal article" date="2013" name="Genome Biol.">
        <title>Comparative genomics of the core and accessory genomes of 48 Sinorhizobium strains comprising five genospecies.</title>
        <authorList>
            <person name="Sugawara M."/>
            <person name="Epstein B."/>
            <person name="Badgley B.D."/>
            <person name="Unno T."/>
            <person name="Xu L."/>
            <person name="Reese J."/>
            <person name="Gyaneshwar P."/>
            <person name="Denny R."/>
            <person name="Mudge J."/>
            <person name="Bharti A.K."/>
            <person name="Farmer A.D."/>
            <person name="May G.D."/>
            <person name="Woodward J.E."/>
            <person name="Medigue C."/>
            <person name="Vallenet D."/>
            <person name="Lajus A."/>
            <person name="Rouy Z."/>
            <person name="Martinez-Vaz B."/>
            <person name="Tiffin P."/>
            <person name="Young N.D."/>
            <person name="Sadowsky M.J."/>
        </authorList>
    </citation>
    <scope>NUCLEOTIDE SEQUENCE</scope>
    <source>
        <strain evidence="1">M1</strain>
    </source>
</reference>
<evidence type="ECO:0000313" key="1">
    <source>
        <dbReference type="EMBL" id="MQW73397.1"/>
    </source>
</evidence>
<dbReference type="EMBL" id="WISB01000205">
    <property type="protein sequence ID" value="MQW73397.1"/>
    <property type="molecule type" value="Genomic_DNA"/>
</dbReference>
<dbReference type="AlphaFoldDB" id="A0A6G1WUS5"/>